<dbReference type="InterPro" id="IPR003594">
    <property type="entry name" value="HATPase_dom"/>
</dbReference>
<dbReference type="PANTHER" id="PTHR45436">
    <property type="entry name" value="SENSOR HISTIDINE KINASE YKOH"/>
    <property type="match status" value="1"/>
</dbReference>
<evidence type="ECO:0000256" key="3">
    <source>
        <dbReference type="ARBA" id="ARBA00012438"/>
    </source>
</evidence>
<sequence>MPLSFRSRLTAWYIAVLATLLAGAATLIILILQGMAERRLDATLWVLGATEAEGVVARLRDRGLRAPDDATVSDIDYRMLPGYGAFRIQKYVTVVNREGRIVDFSINLPKPLPISDELVRRAMRGEIGYQTADVPDVGRLRMIYIPVLRPQFEPFVVIVAVPTEFVGAEIGTLSRRIAAIIIAVLVLAGVSGLLLARRALRPISEISLAVQRLTERNLHERLPEPRTGDEIDELVKVFNQLLARLDHAFDAQRRFTADASHELCTPLTVLKGETEVALLERRTPEEYEALLRSNLEEIERLSRLAANLLLLARSDAGEQQIVKDLIVLNDLIAEACARLSPLAKEREIEVYVNAPQLILLEGDRLALEHVIMNLLSNALRYTPRGGQVSIEAALTADGFARLDVCDTGIGIPPEALPHIFERFYRADNARAREPQGSGLGLAICQAIAKAHGGRIEVESELGKGSRFTLFIPLAPALHSAQTHEGKGCASVCAAQEERIAESPARRWMKVFSSLLHL</sequence>
<evidence type="ECO:0000256" key="10">
    <source>
        <dbReference type="ARBA" id="ARBA00023136"/>
    </source>
</evidence>
<evidence type="ECO:0000256" key="8">
    <source>
        <dbReference type="ARBA" id="ARBA00022989"/>
    </source>
</evidence>
<keyword evidence="15" id="KW-1185">Reference proteome</keyword>
<proteinExistence type="predicted"/>
<dbReference type="CDD" id="cd00075">
    <property type="entry name" value="HATPase"/>
    <property type="match status" value="1"/>
</dbReference>
<dbReference type="SMART" id="SM00387">
    <property type="entry name" value="HATPase_c"/>
    <property type="match status" value="1"/>
</dbReference>
<keyword evidence="5" id="KW-0808">Transferase</keyword>
<feature type="transmembrane region" description="Helical" evidence="11">
    <location>
        <begin position="177"/>
        <end position="196"/>
    </location>
</feature>
<dbReference type="InterPro" id="IPR003661">
    <property type="entry name" value="HisK_dim/P_dom"/>
</dbReference>
<dbReference type="PRINTS" id="PR00344">
    <property type="entry name" value="BCTRLSENSOR"/>
</dbReference>
<dbReference type="InterPro" id="IPR004358">
    <property type="entry name" value="Sig_transdc_His_kin-like_C"/>
</dbReference>
<dbReference type="OrthoDB" id="112712at2"/>
<feature type="domain" description="HAMP" evidence="13">
    <location>
        <begin position="197"/>
        <end position="250"/>
    </location>
</feature>
<comment type="subcellular location">
    <subcellularLocation>
        <location evidence="2">Membrane</location>
        <topology evidence="2">Multi-pass membrane protein</topology>
    </subcellularLocation>
</comment>
<dbReference type="Gene3D" id="1.10.287.130">
    <property type="match status" value="1"/>
</dbReference>
<evidence type="ECO:0000256" key="2">
    <source>
        <dbReference type="ARBA" id="ARBA00004141"/>
    </source>
</evidence>
<dbReference type="Pfam" id="PF02518">
    <property type="entry name" value="HATPase_c"/>
    <property type="match status" value="1"/>
</dbReference>
<dbReference type="PROSITE" id="PS50109">
    <property type="entry name" value="HIS_KIN"/>
    <property type="match status" value="1"/>
</dbReference>
<dbReference type="EC" id="2.7.13.3" evidence="3"/>
<dbReference type="CDD" id="cd06225">
    <property type="entry name" value="HAMP"/>
    <property type="match status" value="1"/>
</dbReference>
<dbReference type="Gene3D" id="3.30.565.10">
    <property type="entry name" value="Histidine kinase-like ATPase, C-terminal domain"/>
    <property type="match status" value="1"/>
</dbReference>
<dbReference type="EMBL" id="CBXV010000001">
    <property type="protein sequence ID" value="CDM64144.1"/>
    <property type="molecule type" value="Genomic_DNA"/>
</dbReference>
<evidence type="ECO:0000256" key="5">
    <source>
        <dbReference type="ARBA" id="ARBA00022679"/>
    </source>
</evidence>
<dbReference type="InterPro" id="IPR005467">
    <property type="entry name" value="His_kinase_dom"/>
</dbReference>
<evidence type="ECO:0000313" key="15">
    <source>
        <dbReference type="Proteomes" id="UP000031518"/>
    </source>
</evidence>
<evidence type="ECO:0000256" key="11">
    <source>
        <dbReference type="SAM" id="Phobius"/>
    </source>
</evidence>
<evidence type="ECO:0000256" key="1">
    <source>
        <dbReference type="ARBA" id="ARBA00000085"/>
    </source>
</evidence>
<name>A0A0B6WV68_9BACT</name>
<accession>A0A0B6WV68</accession>
<keyword evidence="10 11" id="KW-0472">Membrane</keyword>
<evidence type="ECO:0000313" key="14">
    <source>
        <dbReference type="EMBL" id="CDM64144.1"/>
    </source>
</evidence>
<evidence type="ECO:0000256" key="7">
    <source>
        <dbReference type="ARBA" id="ARBA00022777"/>
    </source>
</evidence>
<dbReference type="PANTHER" id="PTHR45436:SF15">
    <property type="entry name" value="SENSOR HISTIDINE KINASE CUSS"/>
    <property type="match status" value="1"/>
</dbReference>
<dbReference type="SMART" id="SM00304">
    <property type="entry name" value="HAMP"/>
    <property type="match status" value="1"/>
</dbReference>
<dbReference type="InterPro" id="IPR036890">
    <property type="entry name" value="HATPase_C_sf"/>
</dbReference>
<feature type="domain" description="Histidine kinase" evidence="12">
    <location>
        <begin position="258"/>
        <end position="475"/>
    </location>
</feature>
<dbReference type="GO" id="GO:0005886">
    <property type="term" value="C:plasma membrane"/>
    <property type="evidence" value="ECO:0007669"/>
    <property type="project" value="TreeGrafter"/>
</dbReference>
<evidence type="ECO:0000256" key="6">
    <source>
        <dbReference type="ARBA" id="ARBA00022692"/>
    </source>
</evidence>
<dbReference type="SUPFAM" id="SSF47384">
    <property type="entry name" value="Homodimeric domain of signal transducing histidine kinase"/>
    <property type="match status" value="1"/>
</dbReference>
<evidence type="ECO:0000259" key="12">
    <source>
        <dbReference type="PROSITE" id="PS50109"/>
    </source>
</evidence>
<organism evidence="14 15">
    <name type="scientific">Pyrinomonas methylaliphatogenes</name>
    <dbReference type="NCBI Taxonomy" id="454194"/>
    <lineage>
        <taxon>Bacteria</taxon>
        <taxon>Pseudomonadati</taxon>
        <taxon>Acidobacteriota</taxon>
        <taxon>Blastocatellia</taxon>
        <taxon>Blastocatellales</taxon>
        <taxon>Pyrinomonadaceae</taxon>
        <taxon>Pyrinomonas</taxon>
    </lineage>
</organism>
<dbReference type="InterPro" id="IPR050428">
    <property type="entry name" value="TCS_sensor_his_kinase"/>
</dbReference>
<dbReference type="STRING" id="454194.PYK22_00136"/>
<dbReference type="FunFam" id="3.30.565.10:FF:000006">
    <property type="entry name" value="Sensor histidine kinase WalK"/>
    <property type="match status" value="1"/>
</dbReference>
<dbReference type="FunFam" id="1.10.287.130:FF:000001">
    <property type="entry name" value="Two-component sensor histidine kinase"/>
    <property type="match status" value="1"/>
</dbReference>
<reference evidence="14 15" key="1">
    <citation type="submission" date="2013-12" db="EMBL/GenBank/DDBJ databases">
        <authorList>
            <person name="Stott M."/>
        </authorList>
    </citation>
    <scope>NUCLEOTIDE SEQUENCE [LARGE SCALE GENOMIC DNA]</scope>
    <source>
        <strain evidence="14 15">K22</strain>
    </source>
</reference>
<dbReference type="SUPFAM" id="SSF55874">
    <property type="entry name" value="ATPase domain of HSP90 chaperone/DNA topoisomerase II/histidine kinase"/>
    <property type="match status" value="1"/>
</dbReference>
<dbReference type="Proteomes" id="UP000031518">
    <property type="component" value="Unassembled WGS sequence"/>
</dbReference>
<dbReference type="CDD" id="cd00082">
    <property type="entry name" value="HisKA"/>
    <property type="match status" value="1"/>
</dbReference>
<keyword evidence="9" id="KW-0902">Two-component regulatory system</keyword>
<dbReference type="SUPFAM" id="SSF158472">
    <property type="entry name" value="HAMP domain-like"/>
    <property type="match status" value="1"/>
</dbReference>
<evidence type="ECO:0000256" key="9">
    <source>
        <dbReference type="ARBA" id="ARBA00023012"/>
    </source>
</evidence>
<dbReference type="PROSITE" id="PS50885">
    <property type="entry name" value="HAMP"/>
    <property type="match status" value="1"/>
</dbReference>
<keyword evidence="7 14" id="KW-0418">Kinase</keyword>
<dbReference type="Gene3D" id="6.10.340.10">
    <property type="match status" value="1"/>
</dbReference>
<dbReference type="RefSeq" id="WP_041973166.1">
    <property type="nucleotide sequence ID" value="NZ_CBXV010000001.1"/>
</dbReference>
<dbReference type="Pfam" id="PF00512">
    <property type="entry name" value="HisKA"/>
    <property type="match status" value="1"/>
</dbReference>
<protein>
    <recommendedName>
        <fullName evidence="3">histidine kinase</fullName>
        <ecNumber evidence="3">2.7.13.3</ecNumber>
    </recommendedName>
</protein>
<dbReference type="GO" id="GO:0000155">
    <property type="term" value="F:phosphorelay sensor kinase activity"/>
    <property type="evidence" value="ECO:0007669"/>
    <property type="project" value="InterPro"/>
</dbReference>
<comment type="catalytic activity">
    <reaction evidence="1">
        <text>ATP + protein L-histidine = ADP + protein N-phospho-L-histidine.</text>
        <dbReference type="EC" id="2.7.13.3"/>
    </reaction>
</comment>
<reference evidence="14 15" key="2">
    <citation type="submission" date="2015-01" db="EMBL/GenBank/DDBJ databases">
        <title>Complete genome sequence of Pyrinomonas methylaliphatogenes type strain K22T.</title>
        <authorList>
            <person name="Lee K.C.Y."/>
            <person name="Power J.F."/>
            <person name="Dunfield P.F."/>
            <person name="Morgan X.C."/>
            <person name="Huttenhower C."/>
            <person name="Stott M.B."/>
        </authorList>
    </citation>
    <scope>NUCLEOTIDE SEQUENCE [LARGE SCALE GENOMIC DNA]</scope>
    <source>
        <strain evidence="14 15">K22</strain>
    </source>
</reference>
<keyword evidence="4" id="KW-0597">Phosphoprotein</keyword>
<dbReference type="Pfam" id="PF00672">
    <property type="entry name" value="HAMP"/>
    <property type="match status" value="1"/>
</dbReference>
<dbReference type="AlphaFoldDB" id="A0A0B6WV68"/>
<keyword evidence="8 11" id="KW-1133">Transmembrane helix</keyword>
<dbReference type="InterPro" id="IPR003660">
    <property type="entry name" value="HAMP_dom"/>
</dbReference>
<gene>
    <name evidence="14" type="ORF">PYK22_00136</name>
</gene>
<evidence type="ECO:0000259" key="13">
    <source>
        <dbReference type="PROSITE" id="PS50885"/>
    </source>
</evidence>
<evidence type="ECO:0000256" key="4">
    <source>
        <dbReference type="ARBA" id="ARBA00022553"/>
    </source>
</evidence>
<dbReference type="SMART" id="SM00388">
    <property type="entry name" value="HisKA"/>
    <property type="match status" value="1"/>
</dbReference>
<dbReference type="InterPro" id="IPR036097">
    <property type="entry name" value="HisK_dim/P_sf"/>
</dbReference>
<feature type="transmembrane region" description="Helical" evidence="11">
    <location>
        <begin position="12"/>
        <end position="32"/>
    </location>
</feature>
<keyword evidence="6 11" id="KW-0812">Transmembrane</keyword>